<feature type="non-terminal residue" evidence="1">
    <location>
        <position position="1"/>
    </location>
</feature>
<sequence>KINETIDVIRNNNVNKAIDVLYFFITSRKQKKYTIKAQCPGLCTVEKNILDFDDLARLLSKDADRLSRAETLLKKAMPRLYTDVKAKHQAMLDCILVSRNELDRQVFHANRVLETPEDMLNSLREIRIAIQKGGVMNKADVIVSEAFMEIIKLIMAAETDIAEKYNMGFRKYKAGVIPAWDYPEAGNCIDILMSIRDGISHQISIIDDEIRKLEILAS</sequence>
<dbReference type="AlphaFoldDB" id="A0AAW9X7F0"/>
<organism evidence="1 2">
    <name type="scientific">Escherichia coli</name>
    <dbReference type="NCBI Taxonomy" id="562"/>
    <lineage>
        <taxon>Bacteria</taxon>
        <taxon>Pseudomonadati</taxon>
        <taxon>Pseudomonadota</taxon>
        <taxon>Gammaproteobacteria</taxon>
        <taxon>Enterobacterales</taxon>
        <taxon>Enterobacteriaceae</taxon>
        <taxon>Escherichia</taxon>
    </lineage>
</organism>
<reference evidence="1 2" key="1">
    <citation type="submission" date="2019-12" db="EMBL/GenBank/DDBJ databases">
        <title>Enteriobacteria Tanzani isolates_8377-8380.</title>
        <authorList>
            <person name="Subbiah M."/>
            <person name="Call D."/>
        </authorList>
    </citation>
    <scope>NUCLEOTIDE SEQUENCE [LARGE SCALE GENOMIC DNA]</scope>
    <source>
        <strain evidence="1 2">8378wB3</strain>
    </source>
</reference>
<evidence type="ECO:0000313" key="2">
    <source>
        <dbReference type="Proteomes" id="UP000441160"/>
    </source>
</evidence>
<accession>A0AAW9X7F0</accession>
<name>A0AAW9X7F0_ECOLX</name>
<gene>
    <name evidence="1" type="ORF">GP944_25350</name>
</gene>
<dbReference type="EMBL" id="WTRX01000127">
    <property type="protein sequence ID" value="MWU33959.1"/>
    <property type="molecule type" value="Genomic_DNA"/>
</dbReference>
<evidence type="ECO:0000313" key="1">
    <source>
        <dbReference type="EMBL" id="MWU33959.1"/>
    </source>
</evidence>
<comment type="caution">
    <text evidence="1">The sequence shown here is derived from an EMBL/GenBank/DDBJ whole genome shotgun (WGS) entry which is preliminary data.</text>
</comment>
<proteinExistence type="predicted"/>
<dbReference type="RefSeq" id="WP_160458748.1">
    <property type="nucleotide sequence ID" value="NZ_WTRX01000127.1"/>
</dbReference>
<dbReference type="Proteomes" id="UP000441160">
    <property type="component" value="Unassembled WGS sequence"/>
</dbReference>
<protein>
    <submittedName>
        <fullName evidence="1">Uncharacterized protein</fullName>
    </submittedName>
</protein>